<dbReference type="PANTHER" id="PTHR21666">
    <property type="entry name" value="PEPTIDASE-RELATED"/>
    <property type="match status" value="1"/>
</dbReference>
<accession>A0A6G1VHV0</accession>
<proteinExistence type="predicted"/>
<dbReference type="AlphaFoldDB" id="A0A6G1VHV0"/>
<comment type="caution">
    <text evidence="3">The sequence shown here is derived from an EMBL/GenBank/DDBJ whole genome shotgun (WGS) entry which is preliminary data.</text>
</comment>
<organism evidence="3 4">
    <name type="scientific">Segatella copri</name>
    <dbReference type="NCBI Taxonomy" id="165179"/>
    <lineage>
        <taxon>Bacteria</taxon>
        <taxon>Pseudomonadati</taxon>
        <taxon>Bacteroidota</taxon>
        <taxon>Bacteroidia</taxon>
        <taxon>Bacteroidales</taxon>
        <taxon>Prevotellaceae</taxon>
        <taxon>Segatella</taxon>
    </lineage>
</organism>
<dbReference type="InterPro" id="IPR050570">
    <property type="entry name" value="Cell_wall_metabolism_enzyme"/>
</dbReference>
<evidence type="ECO:0000259" key="2">
    <source>
        <dbReference type="Pfam" id="PF01551"/>
    </source>
</evidence>
<evidence type="ECO:0000313" key="4">
    <source>
        <dbReference type="Proteomes" id="UP000477980"/>
    </source>
</evidence>
<dbReference type="EMBL" id="VZAH01000010">
    <property type="protein sequence ID" value="MQP13077.1"/>
    <property type="molecule type" value="Genomic_DNA"/>
</dbReference>
<name>A0A6G1VHV0_9BACT</name>
<dbReference type="OrthoDB" id="9805070at2"/>
<dbReference type="SUPFAM" id="SSF51261">
    <property type="entry name" value="Duplicated hybrid motif"/>
    <property type="match status" value="2"/>
</dbReference>
<dbReference type="InterPro" id="IPR011055">
    <property type="entry name" value="Dup_hybrid_motif"/>
</dbReference>
<feature type="domain" description="M23ase beta-sheet core" evidence="2">
    <location>
        <begin position="266"/>
        <end position="360"/>
    </location>
</feature>
<dbReference type="Pfam" id="PF01551">
    <property type="entry name" value="Peptidase_M23"/>
    <property type="match status" value="2"/>
</dbReference>
<dbReference type="CDD" id="cd12797">
    <property type="entry name" value="M23_peptidase"/>
    <property type="match status" value="2"/>
</dbReference>
<sequence length="389" mass="42912">MLMLSLSSFMPAKNEFTAAEQQQVSIATPGLFAQSQAFNVDFEIFRAKEYSFPLPVGKASLINGNSVMRISTAKGDAVKAMFDGYVRLSRKTESMGNVIVIRHDNGLETVYANNAENLVKVGQSIDAGQTIAIVGTREGETYCDFSIMVNGARINPETIIELKSHKLRRQTVQFRKEGNRIGIKVIGGKDSSVSKNDKNDRNNKETNKKSGSSRSDHAMTLDPDEVYDPFTITNTFRLDLEKIEEKAWAYPLPDARVISPYGGARRHSGVDLKTKPNDEIYAAFDGEVVASGPYYGYGNCIRIKHAYGLETLYSHQSKNMVKKGDKVKAGQVIGLTGRTGRATTEHLHFEVSFGGKRLDPAIIFDHSNHKLKAATLHLTKGKGVKSVKN</sequence>
<evidence type="ECO:0000256" key="1">
    <source>
        <dbReference type="SAM" id="MobiDB-lite"/>
    </source>
</evidence>
<feature type="region of interest" description="Disordered" evidence="1">
    <location>
        <begin position="185"/>
        <end position="222"/>
    </location>
</feature>
<feature type="compositionally biased region" description="Basic and acidic residues" evidence="1">
    <location>
        <begin position="195"/>
        <end position="219"/>
    </location>
</feature>
<reference evidence="3 4" key="1">
    <citation type="submission" date="2019-09" db="EMBL/GenBank/DDBJ databases">
        <title>Distinct polysaccharide growth profiles of human intestinal Prevotella copri isolates.</title>
        <authorList>
            <person name="Fehlner-Peach H."/>
            <person name="Magnabosco C."/>
            <person name="Raghavan V."/>
            <person name="Scher J.U."/>
            <person name="Tett A."/>
            <person name="Cox L.M."/>
            <person name="Gottsegen C."/>
            <person name="Watters A."/>
            <person name="Wiltshire- Gordon J.D."/>
            <person name="Segata N."/>
            <person name="Bonneau R."/>
            <person name="Littman D.R."/>
        </authorList>
    </citation>
    <scope>NUCLEOTIDE SEQUENCE [LARGE SCALE GENOMIC DNA]</scope>
    <source>
        <strain evidence="4">iAA917</strain>
    </source>
</reference>
<evidence type="ECO:0000313" key="3">
    <source>
        <dbReference type="EMBL" id="MQP13077.1"/>
    </source>
</evidence>
<dbReference type="GO" id="GO:0004222">
    <property type="term" value="F:metalloendopeptidase activity"/>
    <property type="evidence" value="ECO:0007669"/>
    <property type="project" value="TreeGrafter"/>
</dbReference>
<protein>
    <submittedName>
        <fullName evidence="3">M23 family metallopeptidase</fullName>
    </submittedName>
</protein>
<dbReference type="Gene3D" id="2.70.70.10">
    <property type="entry name" value="Glucose Permease (Domain IIA)"/>
    <property type="match status" value="2"/>
</dbReference>
<dbReference type="Proteomes" id="UP000477980">
    <property type="component" value="Unassembled WGS sequence"/>
</dbReference>
<feature type="domain" description="M23ase beta-sheet core" evidence="2">
    <location>
        <begin position="68"/>
        <end position="156"/>
    </location>
</feature>
<gene>
    <name evidence="3" type="ORF">F7D25_01325</name>
</gene>
<dbReference type="PANTHER" id="PTHR21666:SF270">
    <property type="entry name" value="MUREIN HYDROLASE ACTIVATOR ENVC"/>
    <property type="match status" value="1"/>
</dbReference>
<dbReference type="InterPro" id="IPR016047">
    <property type="entry name" value="M23ase_b-sheet_dom"/>
</dbReference>